<dbReference type="Proteomes" id="UP000317646">
    <property type="component" value="Unassembled WGS sequence"/>
</dbReference>
<protein>
    <recommendedName>
        <fullName evidence="1">Aminoglycoside phosphotransferase domain-containing protein</fullName>
    </recommendedName>
</protein>
<dbReference type="InterPro" id="IPR043519">
    <property type="entry name" value="NT_sf"/>
</dbReference>
<dbReference type="Gene3D" id="3.30.460.10">
    <property type="entry name" value="Beta Polymerase, domain 2"/>
    <property type="match status" value="1"/>
</dbReference>
<sequence length="543" mass="60635">MLVTLKIARAVSKELKSLTKEEWNTFFPVELVAHDAAWKDLFAQEKHRLLAAIGPETLLTVEHFGSTAIPAIKSKPYIDLLIAIPPERLFSEGLIRQFEALGYAYFKVPQRENIDAYMSFGKGYRVGGGSAQIYHLHVCPAGNAMWEQPAFRDYLNAHPARARQYERLKLGLAAQFRHDRGAYVLGKARFIADTLALARLPAAPPSFPVSASTLDAQALGHLVAERYALGASSTCRLLKTGINHTYLLADADRQYVLRVYSHNWRTRPEIEAELALLLQLRAKGLGVSYPLADRAQELIQEVAAPEGRRYLVLFSFAAGGKVRFLNPAACTAIGAMLGQLHQVTSGQPLARPAYTPDLLLTQSYASARTFFAEELPEMEYLRTTSRHLAQAFAQAGPAALPTGAVHLDFWYDNMAITEQNEITVFDFDFCGNGPAVLDVAYFCLQLFNIEADKQQYEDKVAHFLAGYGRVRSLSADERQLVPAAGAAVWLFYLGVQVQRFDWTNFFLSANYLKVYVGMMRAWLTYHKWPVPPEEPRDGPAPNE</sequence>
<reference evidence="2 3" key="1">
    <citation type="journal article" date="2019" name="Environ. Microbiol.">
        <title>Species interactions and distinct microbial communities in high Arctic permafrost affected cryosols are associated with the CH4 and CO2 gas fluxes.</title>
        <authorList>
            <person name="Altshuler I."/>
            <person name="Hamel J."/>
            <person name="Turney S."/>
            <person name="Magnuson E."/>
            <person name="Levesque R."/>
            <person name="Greer C."/>
            <person name="Whyte L.G."/>
        </authorList>
    </citation>
    <scope>NUCLEOTIDE SEQUENCE [LARGE SCALE GENOMIC DNA]</scope>
    <source>
        <strain evidence="2 3">S9.2P</strain>
    </source>
</reference>
<keyword evidence="3" id="KW-1185">Reference proteome</keyword>
<dbReference type="InterPro" id="IPR007344">
    <property type="entry name" value="GrpB/CoaE"/>
</dbReference>
<dbReference type="Gene3D" id="3.90.1200.10">
    <property type="match status" value="1"/>
</dbReference>
<accession>A0A502GXN8</accession>
<dbReference type="SUPFAM" id="SSF56112">
    <property type="entry name" value="Protein kinase-like (PK-like)"/>
    <property type="match status" value="1"/>
</dbReference>
<evidence type="ECO:0000313" key="3">
    <source>
        <dbReference type="Proteomes" id="UP000317646"/>
    </source>
</evidence>
<dbReference type="InterPro" id="IPR002575">
    <property type="entry name" value="Aminoglycoside_PTrfase"/>
</dbReference>
<name>A0A502GXN8_9BACT</name>
<proteinExistence type="predicted"/>
<evidence type="ECO:0000259" key="1">
    <source>
        <dbReference type="Pfam" id="PF01636"/>
    </source>
</evidence>
<dbReference type="PANTHER" id="PTHR34822">
    <property type="entry name" value="GRPB DOMAIN PROTEIN (AFU_ORTHOLOGUE AFUA_1G01530)"/>
    <property type="match status" value="1"/>
</dbReference>
<dbReference type="EMBL" id="RCYZ01000004">
    <property type="protein sequence ID" value="TPG66128.1"/>
    <property type="molecule type" value="Genomic_DNA"/>
</dbReference>
<dbReference type="Pfam" id="PF01636">
    <property type="entry name" value="APH"/>
    <property type="match status" value="1"/>
</dbReference>
<organism evidence="2 3">
    <name type="scientific">Hymenobacter nivis</name>
    <dbReference type="NCBI Taxonomy" id="1850093"/>
    <lineage>
        <taxon>Bacteria</taxon>
        <taxon>Pseudomonadati</taxon>
        <taxon>Bacteroidota</taxon>
        <taxon>Cytophagia</taxon>
        <taxon>Cytophagales</taxon>
        <taxon>Hymenobacteraceae</taxon>
        <taxon>Hymenobacter</taxon>
    </lineage>
</organism>
<evidence type="ECO:0000313" key="2">
    <source>
        <dbReference type="EMBL" id="TPG66128.1"/>
    </source>
</evidence>
<dbReference type="PANTHER" id="PTHR34822:SF1">
    <property type="entry name" value="GRPB FAMILY PROTEIN"/>
    <property type="match status" value="1"/>
</dbReference>
<feature type="domain" description="Aminoglycoside phosphotransferase" evidence="1">
    <location>
        <begin position="242"/>
        <end position="471"/>
    </location>
</feature>
<dbReference type="AlphaFoldDB" id="A0A502GXN8"/>
<gene>
    <name evidence="2" type="ORF">EAH73_12225</name>
</gene>
<dbReference type="Pfam" id="PF04229">
    <property type="entry name" value="GrpB"/>
    <property type="match status" value="1"/>
</dbReference>
<comment type="caution">
    <text evidence="2">The sequence shown here is derived from an EMBL/GenBank/DDBJ whole genome shotgun (WGS) entry which is preliminary data.</text>
</comment>
<dbReference type="Gene3D" id="3.30.200.20">
    <property type="entry name" value="Phosphorylase Kinase, domain 1"/>
    <property type="match status" value="1"/>
</dbReference>
<dbReference type="SUPFAM" id="SSF81301">
    <property type="entry name" value="Nucleotidyltransferase"/>
    <property type="match status" value="1"/>
</dbReference>
<dbReference type="InterPro" id="IPR011009">
    <property type="entry name" value="Kinase-like_dom_sf"/>
</dbReference>